<evidence type="ECO:0000313" key="4">
    <source>
        <dbReference type="Proteomes" id="UP001070352"/>
    </source>
</evidence>
<comment type="caution">
    <text evidence="3">The sequence shown here is derived from an EMBL/GenBank/DDBJ whole genome shotgun (WGS) entry which is preliminary data.</text>
</comment>
<keyword evidence="1" id="KW-0175">Coiled coil</keyword>
<dbReference type="Gene3D" id="2.60.40.3350">
    <property type="match status" value="1"/>
</dbReference>
<feature type="domain" description="BppU N-terminal" evidence="2">
    <location>
        <begin position="4"/>
        <end position="146"/>
    </location>
</feature>
<feature type="coiled-coil region" evidence="1">
    <location>
        <begin position="142"/>
        <end position="169"/>
    </location>
</feature>
<dbReference type="EMBL" id="JALANJ010000036">
    <property type="protein sequence ID" value="MCY8122548.1"/>
    <property type="molecule type" value="Genomic_DNA"/>
</dbReference>
<sequence length="533" mass="58518">MIYKDANVTYDINSRRSDGRATNIQFMTQDTGSAKLSFSFTKDGVPLPLSAVDAKIVLLYPDGSFYKKNLTLIDKVNGKAEYILSNEELKHYGIVKAELKLYYTNGQALATSFFTFTISKTLEDQNIVPVAEYYIDDFETLRDGINQTVDEISQTIEELRKKFADLEAIETKEGAQIKADAALSAAKFYTDTHISDTTNPHKVTKGQVGLDKVLNVEQASKTNFDNHASDKTIHVTEDDRNKWNTAEANAKAYTDVHAADMVKHITAEERSVWNAKETTSGSKSKADKALVDAKAYTDEHAADKVKHITAAERTKWNAAQLSKITNDVGGVSFAVNEGEDMLQAIVNRGRSMGTFYANGKAVNSPSTASTRGFFQMTSQSTDGKGMYGWVYAMDYRNNVFTNYWEGNNVGWQGWKRSLNTDDLLYSYANITLKNGATAGTRTPIYAKWGPLTLLRGHVKTEPEIIFGSIPSSYAPIGGAVVTVPLSGTGGTANLIVYENGDLKIKYPDPTDSSKLGGGYYIDVVIGFQEGGTA</sequence>
<dbReference type="InterPro" id="IPR018913">
    <property type="entry name" value="BppU_N"/>
</dbReference>
<gene>
    <name evidence="3" type="ORF">MOC45_18495</name>
</gene>
<evidence type="ECO:0000313" key="3">
    <source>
        <dbReference type="EMBL" id="MCY8122548.1"/>
    </source>
</evidence>
<organism evidence="3 4">
    <name type="scientific">Bacillus spizizenii</name>
    <name type="common">Bacillus subtilis subsp. spizizenii</name>
    <dbReference type="NCBI Taxonomy" id="96241"/>
    <lineage>
        <taxon>Bacteria</taxon>
        <taxon>Bacillati</taxon>
        <taxon>Bacillota</taxon>
        <taxon>Bacilli</taxon>
        <taxon>Bacillales</taxon>
        <taxon>Bacillaceae</taxon>
        <taxon>Bacillus</taxon>
    </lineage>
</organism>
<evidence type="ECO:0000259" key="2">
    <source>
        <dbReference type="Pfam" id="PF10651"/>
    </source>
</evidence>
<protein>
    <submittedName>
        <fullName evidence="3">BppU family phage baseplate upper protein</fullName>
    </submittedName>
</protein>
<accession>A0A9Q4DT38</accession>
<proteinExistence type="predicted"/>
<reference evidence="3" key="1">
    <citation type="submission" date="2022-02" db="EMBL/GenBank/DDBJ databases">
        <title>Crop Bioprotection Bacillus Genome Sequencing.</title>
        <authorList>
            <person name="Dunlap C."/>
        </authorList>
    </citation>
    <scope>NUCLEOTIDE SEQUENCE</scope>
    <source>
        <strain evidence="3">M18B4</strain>
    </source>
</reference>
<evidence type="ECO:0000256" key="1">
    <source>
        <dbReference type="SAM" id="Coils"/>
    </source>
</evidence>
<dbReference type="AlphaFoldDB" id="A0A9Q4DT38"/>
<dbReference type="Proteomes" id="UP001070352">
    <property type="component" value="Unassembled WGS sequence"/>
</dbReference>
<name>A0A9Q4DT38_BACSC</name>
<dbReference type="Pfam" id="PF10651">
    <property type="entry name" value="BppU_N"/>
    <property type="match status" value="1"/>
</dbReference>